<dbReference type="EMBL" id="CP002529">
    <property type="protein sequence ID" value="ADY00475.1"/>
    <property type="molecule type" value="Genomic_DNA"/>
</dbReference>
<dbReference type="AlphaFoldDB" id="F0QTD3"/>
<dbReference type="HOGENOM" id="CLU_586115_0_0_2"/>
<dbReference type="Proteomes" id="UP000007485">
    <property type="component" value="Chromosome"/>
</dbReference>
<accession>F0QTD3</accession>
<organism evidence="1 2">
    <name type="scientific">Vulcanisaeta moutnovskia (strain 768-28)</name>
    <dbReference type="NCBI Taxonomy" id="985053"/>
    <lineage>
        <taxon>Archaea</taxon>
        <taxon>Thermoproteota</taxon>
        <taxon>Thermoprotei</taxon>
        <taxon>Thermoproteales</taxon>
        <taxon>Thermoproteaceae</taxon>
        <taxon>Vulcanisaeta</taxon>
    </lineage>
</organism>
<proteinExistence type="predicted"/>
<reference evidence="1 2" key="1">
    <citation type="journal article" date="2011" name="J. Bacteriol.">
        <title>Complete genome sequence of 'Vulcanisaeta moutnovskia' strain 768-28, a novel member of the hyperthermophilic crenarchaeal genus vulcanisaeta.</title>
        <authorList>
            <person name="Gumerov V.M."/>
            <person name="Mardanov A.V."/>
            <person name="Beletsky A.V."/>
            <person name="Prokofeva M.I."/>
            <person name="Bonch-Osmolovskaya E.A."/>
            <person name="Ravin N.V."/>
            <person name="Skryabin K.G."/>
        </authorList>
    </citation>
    <scope>NUCLEOTIDE SEQUENCE [LARGE SCALE GENOMIC DNA]</scope>
    <source>
        <strain evidence="1 2">768-28</strain>
    </source>
</reference>
<evidence type="ECO:0000313" key="1">
    <source>
        <dbReference type="EMBL" id="ADY00475.1"/>
    </source>
</evidence>
<protein>
    <submittedName>
        <fullName evidence="1">Uncharacterized protein</fullName>
    </submittedName>
</protein>
<sequence length="479" mass="53195">MGINKLIVQPYHISVSNVLDACHWDHECITNSVASVLIQLLKGFAPKNLVSNSAFRDLASCNNECKLTVNNYSFIRDLDEASIKDGVAKVLKFIDLDDVPALVQLLMNMDLGPGIIAVDENIGINIKGELGARINEVLGIALYSVAVYDNAITRFSAAAAIYEGIGNVGKARFMEAMSKIARAEDLRIKASKLHEEGKHDAEKSMIEDASKLYVSSVVNFREAVGIDEAKANEVLSMMDSSEVLANYYFTHGDITRAMQYYDTCRSALSNIKGLSEEYLNAVKLKGDLCAAFYLLCRAIEEGDWKTYEEAGDKFLELINEGLVDELTTEGAVMSYRGAIDGVSEIDDAVRIYSKYVKSVSRYFDNVIKDKYGDFNSFIEEFRKGNYESLAHLLSTDVNTLKLYVVGKILMDIVKEEGLSEDTALEVLAYLAGLGLNPIDMSVNEMIDELQGLIADKDFLNRVRDLLFRIKDRLNSIVSQ</sequence>
<dbReference type="STRING" id="985053.VMUT_0261"/>
<keyword evidence="2" id="KW-1185">Reference proteome</keyword>
<evidence type="ECO:0000313" key="2">
    <source>
        <dbReference type="Proteomes" id="UP000007485"/>
    </source>
</evidence>
<name>F0QTD3_VULM7</name>
<dbReference type="KEGG" id="vmo:VMUT_0261"/>
<dbReference type="eggNOG" id="arCOG03047">
    <property type="taxonomic scope" value="Archaea"/>
</dbReference>
<gene>
    <name evidence="1" type="ordered locus">VMUT_0261</name>
</gene>